<protein>
    <submittedName>
        <fullName evidence="1">Uncharacterized protein</fullName>
    </submittedName>
</protein>
<proteinExistence type="predicted"/>
<sequence length="73" mass="8415">LTEGSKFFTILRMELSPLKITETRPSDDCLRNSHTTLFHSSIVITAFTLAERAERITSISFHQVEKSDVKRFE</sequence>
<gene>
    <name evidence="1" type="ORF">PMAYCL1PPCAC_13542</name>
</gene>
<dbReference type="Proteomes" id="UP001328107">
    <property type="component" value="Unassembled WGS sequence"/>
</dbReference>
<reference evidence="2" key="1">
    <citation type="submission" date="2022-10" db="EMBL/GenBank/DDBJ databases">
        <title>Genome assembly of Pristionchus species.</title>
        <authorList>
            <person name="Yoshida K."/>
            <person name="Sommer R.J."/>
        </authorList>
    </citation>
    <scope>NUCLEOTIDE SEQUENCE [LARGE SCALE GENOMIC DNA]</scope>
    <source>
        <strain evidence="2">RS5460</strain>
    </source>
</reference>
<evidence type="ECO:0000313" key="2">
    <source>
        <dbReference type="Proteomes" id="UP001328107"/>
    </source>
</evidence>
<evidence type="ECO:0000313" key="1">
    <source>
        <dbReference type="EMBL" id="GMR43347.1"/>
    </source>
</evidence>
<keyword evidence="2" id="KW-1185">Reference proteome</keyword>
<dbReference type="EMBL" id="BTRK01000003">
    <property type="protein sequence ID" value="GMR43347.1"/>
    <property type="molecule type" value="Genomic_DNA"/>
</dbReference>
<organism evidence="1 2">
    <name type="scientific">Pristionchus mayeri</name>
    <dbReference type="NCBI Taxonomy" id="1317129"/>
    <lineage>
        <taxon>Eukaryota</taxon>
        <taxon>Metazoa</taxon>
        <taxon>Ecdysozoa</taxon>
        <taxon>Nematoda</taxon>
        <taxon>Chromadorea</taxon>
        <taxon>Rhabditida</taxon>
        <taxon>Rhabditina</taxon>
        <taxon>Diplogasteromorpha</taxon>
        <taxon>Diplogasteroidea</taxon>
        <taxon>Neodiplogasteridae</taxon>
        <taxon>Pristionchus</taxon>
    </lineage>
</organism>
<accession>A0AAN4ZS05</accession>
<comment type="caution">
    <text evidence="1">The sequence shown here is derived from an EMBL/GenBank/DDBJ whole genome shotgun (WGS) entry which is preliminary data.</text>
</comment>
<name>A0AAN4ZS05_9BILA</name>
<dbReference type="AlphaFoldDB" id="A0AAN4ZS05"/>
<feature type="non-terminal residue" evidence="1">
    <location>
        <position position="1"/>
    </location>
</feature>